<accession>A8RKP0</accession>
<dbReference type="PaxDb" id="411902-CLOBOL_01376"/>
<sequence length="83" mass="9589">MFLVEVLDSEEPGSCKVQEGFIAVVIQIDLFVDATKAQVVSNNEGIYVIIFRQVIIRKFEYGDLFWIEDVNHPVKRRKMGIFP</sequence>
<comment type="caution">
    <text evidence="1">The sequence shown here is derived from an EMBL/GenBank/DDBJ whole genome shotgun (WGS) entry which is preliminary data.</text>
</comment>
<gene>
    <name evidence="1" type="ORF">CLOBOL_01376</name>
</gene>
<evidence type="ECO:0000313" key="1">
    <source>
        <dbReference type="EMBL" id="EDP18308.1"/>
    </source>
</evidence>
<proteinExistence type="predicted"/>
<reference evidence="1 2" key="2">
    <citation type="submission" date="2007-09" db="EMBL/GenBank/DDBJ databases">
        <title>Draft genome sequence of Clostridium bolteae (ATCC BAA-613).</title>
        <authorList>
            <person name="Sudarsanam P."/>
            <person name="Ley R."/>
            <person name="Guruge J."/>
            <person name="Turnbaugh P.J."/>
            <person name="Mahowald M."/>
            <person name="Liep D."/>
            <person name="Gordon J."/>
        </authorList>
    </citation>
    <scope>NUCLEOTIDE SEQUENCE [LARGE SCALE GENOMIC DNA]</scope>
    <source>
        <strain evidence="2">ATCC BAA-613 / DSM 15670 / CCUG 46953 / JCM 12243 / WAL 16351</strain>
    </source>
</reference>
<name>A8RKP0_ENTBW</name>
<dbReference type="AlphaFoldDB" id="A8RKP0"/>
<organism evidence="1 2">
    <name type="scientific">Enterocloster bolteae (strain ATCC BAA-613 / DSM 15670 / CCUG 46953 / JCM 12243 / WAL 16351)</name>
    <name type="common">Clostridium bolteae</name>
    <dbReference type="NCBI Taxonomy" id="411902"/>
    <lineage>
        <taxon>Bacteria</taxon>
        <taxon>Bacillati</taxon>
        <taxon>Bacillota</taxon>
        <taxon>Clostridia</taxon>
        <taxon>Lachnospirales</taxon>
        <taxon>Lachnospiraceae</taxon>
        <taxon>Enterocloster</taxon>
    </lineage>
</organism>
<dbReference type="Proteomes" id="UP000005396">
    <property type="component" value="Unassembled WGS sequence"/>
</dbReference>
<evidence type="ECO:0000313" key="2">
    <source>
        <dbReference type="Proteomes" id="UP000005396"/>
    </source>
</evidence>
<reference evidence="1 2" key="1">
    <citation type="submission" date="2007-08" db="EMBL/GenBank/DDBJ databases">
        <authorList>
            <person name="Fulton L."/>
            <person name="Clifton S."/>
            <person name="Fulton B."/>
            <person name="Xu J."/>
            <person name="Minx P."/>
            <person name="Pepin K.H."/>
            <person name="Johnson M."/>
            <person name="Thiruvilangam P."/>
            <person name="Bhonagiri V."/>
            <person name="Nash W.E."/>
            <person name="Mardis E.R."/>
            <person name="Wilson R.K."/>
        </authorList>
    </citation>
    <scope>NUCLEOTIDE SEQUENCE [LARGE SCALE GENOMIC DNA]</scope>
    <source>
        <strain evidence="2">ATCC BAA-613 / DSM 15670 / CCUG 46953 / JCM 12243 / WAL 16351</strain>
    </source>
</reference>
<dbReference type="HOGENOM" id="CLU_2536627_0_0_9"/>
<protein>
    <submittedName>
        <fullName evidence="1">Uncharacterized protein</fullName>
    </submittedName>
</protein>
<dbReference type="EMBL" id="ABCC02000016">
    <property type="protein sequence ID" value="EDP18308.1"/>
    <property type="molecule type" value="Genomic_DNA"/>
</dbReference>